<dbReference type="EMBL" id="ASSM01000010">
    <property type="protein sequence ID" value="EOR99687.1"/>
    <property type="molecule type" value="Genomic_DNA"/>
</dbReference>
<name>R9H6L1_BACT4</name>
<reference evidence="2 3" key="1">
    <citation type="submission" date="2013-04" db="EMBL/GenBank/DDBJ databases">
        <title>The Genome Sequence of Bacteroides thetaiotaomicron dnLKV9.</title>
        <authorList>
            <consortium name="The Broad Institute Genomics Platform"/>
            <consortium name="The Broad Institute Genome Sequencing Center for Infectious Disease"/>
            <person name="Earl A."/>
            <person name="Xavier R."/>
            <person name="Kuhn K."/>
            <person name="Stappenbeck T."/>
            <person name="Walker B."/>
            <person name="Young S."/>
            <person name="Zeng Q."/>
            <person name="Gargeya S."/>
            <person name="Fitzgerald M."/>
            <person name="Haas B."/>
            <person name="Abouelleil A."/>
            <person name="Allen A.W."/>
            <person name="Alvarado L."/>
            <person name="Arachchi H.M."/>
            <person name="Berlin A.M."/>
            <person name="Chapman S.B."/>
            <person name="Gainer-Dewar J."/>
            <person name="Goldberg J."/>
            <person name="Griggs A."/>
            <person name="Gujja S."/>
            <person name="Hansen M."/>
            <person name="Howarth C."/>
            <person name="Imamovic A."/>
            <person name="Ireland A."/>
            <person name="Larimer J."/>
            <person name="McCowan C."/>
            <person name="Murphy C."/>
            <person name="Pearson M."/>
            <person name="Poon T.W."/>
            <person name="Priest M."/>
            <person name="Roberts A."/>
            <person name="Saif S."/>
            <person name="Shea T."/>
            <person name="Sisk P."/>
            <person name="Sykes S."/>
            <person name="Wortman J."/>
            <person name="Nusbaum C."/>
            <person name="Birren B."/>
        </authorList>
    </citation>
    <scope>NUCLEOTIDE SEQUENCE [LARGE SCALE GENOMIC DNA]</scope>
    <source>
        <strain evidence="3">dnLKV9</strain>
    </source>
</reference>
<feature type="signal peptide" evidence="1">
    <location>
        <begin position="1"/>
        <end position="19"/>
    </location>
</feature>
<evidence type="ECO:0000256" key="1">
    <source>
        <dbReference type="SAM" id="SignalP"/>
    </source>
</evidence>
<evidence type="ECO:0008006" key="4">
    <source>
        <dbReference type="Google" id="ProtNLM"/>
    </source>
</evidence>
<dbReference type="HOGENOM" id="CLU_269450_0_0_10"/>
<accession>R9H6L1</accession>
<evidence type="ECO:0000313" key="3">
    <source>
        <dbReference type="Proteomes" id="UP000014207"/>
    </source>
</evidence>
<gene>
    <name evidence="2" type="ORF">C799_03569</name>
</gene>
<keyword evidence="1" id="KW-0732">Signal</keyword>
<dbReference type="PATRIC" id="fig|1235785.3.peg.3601"/>
<dbReference type="RefSeq" id="WP_016269191.1">
    <property type="nucleotide sequence ID" value="NZ_KE159460.1"/>
</dbReference>
<organism evidence="2 3">
    <name type="scientific">Bacteroides thetaiotaomicron dnLKV9</name>
    <dbReference type="NCBI Taxonomy" id="1235785"/>
    <lineage>
        <taxon>Bacteria</taxon>
        <taxon>Pseudomonadati</taxon>
        <taxon>Bacteroidota</taxon>
        <taxon>Bacteroidia</taxon>
        <taxon>Bacteroidales</taxon>
        <taxon>Bacteroidaceae</taxon>
        <taxon>Bacteroides</taxon>
    </lineage>
</organism>
<evidence type="ECO:0000313" key="2">
    <source>
        <dbReference type="EMBL" id="EOR99687.1"/>
    </source>
</evidence>
<dbReference type="Proteomes" id="UP000014207">
    <property type="component" value="Unassembled WGS sequence"/>
</dbReference>
<dbReference type="AlphaFoldDB" id="R9H6L1"/>
<sequence>MKKVIYLLFLLLITLDGWAQDFKPGEQAKNLAEHKNVMVDYSTGLFHYTVPVCGLKSGNYELPISLDYIGKGVKCYEDPGMLGYNWTLNTGGIVTRTVRGGIADETWKSGYIWSEIKTIPSDEDCRDVSLRKRDGESDIFTAIFNGKKVTFVIRADKNREIYAEPLEYTNVRIKCEMNASAIEGWTITDENGDCYIYRQKELSMNVCRENVSTANRILNSEFTSSWYLTKIIPYNSAPIDFIYRQNIERIDPIEKKKVNISHVRELFNMTYCYGSPVKEYPFDFGRYSGQFTVDMQRASAYLQEYSLDIQVEDAMRQADRFMKYGEWSSSPIGIPLEQNFRVIGLLGSIANAREASESLVRTIQSLEDYCRRLGTYKPLMAASCLFNARQAVVRCMTEVSDVYEKEIKGGSSYDVYSPLLTMIVSSDRLVEFKYRDVGDTKLLTSITQCDWYKNPISAVSIDCYGTTLNKLSFLDKDNVETSNILFSYYDSSRPSPTTPNLGPDIWGYYQTVSKSDDPEKPDDDIVISQYSLKNITLQSGGEIAIGYEKNKVRTPNSNLSADYGGIRIKSLVFTEGVSSRKDTILYSYPKPGETVYGFFTQSEYIEYPKFTDVIFYDRMLLKGHLFQSLGNNGLFYPYVAETMQGKGTNAYLYHSPGDCNSLMINGLLLGRAIYDTHGELRQMTKYIYETGEAYDSEYFIRNVKFGNDHSLLQIQGSDYYLDGESLEPFYKLQNNQYIDGSGLYEYNIKPRLNPIIPLSTMIYEQSYGGKTVLKEELEYKFAQNRTNSVDYNDFFMTLVENPFSKTEYYYDNIRSIVPNRIEKSGSDGNVYATIYKHVVDMNDGIDPAIDKMKQENRLSPVIKQTTLSNNQVLSEIVYQYAKAKPDTCFIVLSEQLMYVPDSPVIYLEDVGNEQLFTYGKDNYSRIASYKYICNNNFCLPIEEDAQTQKKSYAYDSNDHLSLNCNGLGGYAANKCRYIGENLYNVEHAVKQLYEGFKAFDDIYNALDIYSINNEEFTRYYNSKNHKTIIEFIKVFLELSICPDLDYAMKLEAEINEDLIMEFERQYLAFTKAYPQYRNLLKVCTMLELAFTNPGTAGMPFIKYAYLANGTTNSKYVFSIHATTIPDSKRFRIYVLEGSDRISCQVTHVGGKTEYIPSVNLNSSSSRLKVFDVDLNTYQNVTAIDVAPSSGEYIALVSIGASFEAKYYNSDGTVYAKFDQSGKVEFYTYDRAGRVIQIKDQYENILKEYEYNQIINQ</sequence>
<protein>
    <recommendedName>
        <fullName evidence="4">YD repeat (Two copies)</fullName>
    </recommendedName>
</protein>
<feature type="chain" id="PRO_5004482223" description="YD repeat (Two copies)" evidence="1">
    <location>
        <begin position="20"/>
        <end position="1256"/>
    </location>
</feature>
<comment type="caution">
    <text evidence="2">The sequence shown here is derived from an EMBL/GenBank/DDBJ whole genome shotgun (WGS) entry which is preliminary data.</text>
</comment>
<proteinExistence type="predicted"/>